<dbReference type="Proteomes" id="UP001500973">
    <property type="component" value="Unassembled WGS sequence"/>
</dbReference>
<dbReference type="PANTHER" id="PTHR30146:SF155">
    <property type="entry name" value="ALANINE RACEMASE"/>
    <property type="match status" value="1"/>
</dbReference>
<reference evidence="6" key="1">
    <citation type="journal article" date="2019" name="Int. J. Syst. Evol. Microbiol.">
        <title>The Global Catalogue of Microorganisms (GCM) 10K type strain sequencing project: providing services to taxonomists for standard genome sequencing and annotation.</title>
        <authorList>
            <consortium name="The Broad Institute Genomics Platform"/>
            <consortium name="The Broad Institute Genome Sequencing Center for Infectious Disease"/>
            <person name="Wu L."/>
            <person name="Ma J."/>
        </authorList>
    </citation>
    <scope>NUCLEOTIDE SEQUENCE [LARGE SCALE GENOMIC DNA]</scope>
    <source>
        <strain evidence="6">JCM 11756</strain>
    </source>
</reference>
<dbReference type="PANTHER" id="PTHR30146">
    <property type="entry name" value="LACI-RELATED TRANSCRIPTIONAL REPRESSOR"/>
    <property type="match status" value="1"/>
</dbReference>
<protein>
    <recommendedName>
        <fullName evidence="4">Transcriptional regulator LacI/GalR-like sensor domain-containing protein</fullName>
    </recommendedName>
</protein>
<dbReference type="EMBL" id="BAAAIZ010000028">
    <property type="protein sequence ID" value="GAA1422025.1"/>
    <property type="molecule type" value="Genomic_DNA"/>
</dbReference>
<dbReference type="SUPFAM" id="SSF53822">
    <property type="entry name" value="Periplasmic binding protein-like I"/>
    <property type="match status" value="1"/>
</dbReference>
<evidence type="ECO:0000259" key="4">
    <source>
        <dbReference type="Pfam" id="PF13377"/>
    </source>
</evidence>
<dbReference type="Pfam" id="PF13377">
    <property type="entry name" value="Peripla_BP_3"/>
    <property type="match status" value="1"/>
</dbReference>
<keyword evidence="3" id="KW-0804">Transcription</keyword>
<name>A0ABN1YT48_9ACTN</name>
<gene>
    <name evidence="5" type="ORF">GCM10009601_22890</name>
</gene>
<sequence length="87" mass="9177">MAVAGVATAAELGFSVPEDVSVVAWEDSALCRLVKPWLSALSRDSAEFGRMAARELTVLLDGGPDRTVRVPVPRLIGRDGTGPARES</sequence>
<evidence type="ECO:0000313" key="6">
    <source>
        <dbReference type="Proteomes" id="UP001500973"/>
    </source>
</evidence>
<organism evidence="5 6">
    <name type="scientific">Streptomyces thermospinosisporus</name>
    <dbReference type="NCBI Taxonomy" id="161482"/>
    <lineage>
        <taxon>Bacteria</taxon>
        <taxon>Bacillati</taxon>
        <taxon>Actinomycetota</taxon>
        <taxon>Actinomycetes</taxon>
        <taxon>Kitasatosporales</taxon>
        <taxon>Streptomycetaceae</taxon>
        <taxon>Streptomyces</taxon>
    </lineage>
</organism>
<accession>A0ABN1YT48</accession>
<keyword evidence="1" id="KW-0805">Transcription regulation</keyword>
<evidence type="ECO:0000256" key="3">
    <source>
        <dbReference type="ARBA" id="ARBA00023163"/>
    </source>
</evidence>
<dbReference type="Gene3D" id="3.40.50.2300">
    <property type="match status" value="1"/>
</dbReference>
<dbReference type="InterPro" id="IPR028082">
    <property type="entry name" value="Peripla_BP_I"/>
</dbReference>
<feature type="domain" description="Transcriptional regulator LacI/GalR-like sensor" evidence="4">
    <location>
        <begin position="1"/>
        <end position="79"/>
    </location>
</feature>
<evidence type="ECO:0000256" key="1">
    <source>
        <dbReference type="ARBA" id="ARBA00023015"/>
    </source>
</evidence>
<comment type="caution">
    <text evidence="5">The sequence shown here is derived from an EMBL/GenBank/DDBJ whole genome shotgun (WGS) entry which is preliminary data.</text>
</comment>
<dbReference type="InterPro" id="IPR046335">
    <property type="entry name" value="LacI/GalR-like_sensor"/>
</dbReference>
<keyword evidence="6" id="KW-1185">Reference proteome</keyword>
<evidence type="ECO:0000256" key="2">
    <source>
        <dbReference type="ARBA" id="ARBA00023125"/>
    </source>
</evidence>
<keyword evidence="2" id="KW-0238">DNA-binding</keyword>
<evidence type="ECO:0000313" key="5">
    <source>
        <dbReference type="EMBL" id="GAA1422025.1"/>
    </source>
</evidence>
<proteinExistence type="predicted"/>